<dbReference type="Proteomes" id="UP001201273">
    <property type="component" value="Unassembled WGS sequence"/>
</dbReference>
<dbReference type="EMBL" id="JAIMJA010000033">
    <property type="protein sequence ID" value="MCE2597122.1"/>
    <property type="molecule type" value="Genomic_DNA"/>
</dbReference>
<dbReference type="RefSeq" id="WP_233054864.1">
    <property type="nucleotide sequence ID" value="NZ_JAIMJA010000033.1"/>
</dbReference>
<proteinExistence type="predicted"/>
<protein>
    <submittedName>
        <fullName evidence="2">Uncharacterized protein</fullName>
    </submittedName>
</protein>
<name>A0ABS8WFK9_9GAMM</name>
<feature type="region of interest" description="Disordered" evidence="1">
    <location>
        <begin position="1"/>
        <end position="23"/>
    </location>
</feature>
<reference evidence="2 3" key="1">
    <citation type="journal article" date="2022" name="Environ. Microbiol. Rep.">
        <title>Eco-phylogenetic analyses reveal divergent evolution of vitamin B12 metabolism in the marine bacterial family 'Psychromonadaceae'.</title>
        <authorList>
            <person name="Jin X."/>
            <person name="Yang Y."/>
            <person name="Cao H."/>
            <person name="Gao B."/>
            <person name="Zhao Z."/>
        </authorList>
    </citation>
    <scope>NUCLEOTIDE SEQUENCE [LARGE SCALE GENOMIC DNA]</scope>
    <source>
        <strain evidence="2 3">MKS20</strain>
    </source>
</reference>
<evidence type="ECO:0000256" key="1">
    <source>
        <dbReference type="SAM" id="MobiDB-lite"/>
    </source>
</evidence>
<organism evidence="2 3">
    <name type="scientific">Motilimonas cestriensis</name>
    <dbReference type="NCBI Taxonomy" id="2742685"/>
    <lineage>
        <taxon>Bacteria</taxon>
        <taxon>Pseudomonadati</taxon>
        <taxon>Pseudomonadota</taxon>
        <taxon>Gammaproteobacteria</taxon>
        <taxon>Alteromonadales</taxon>
        <taxon>Alteromonadales genera incertae sedis</taxon>
        <taxon>Motilimonas</taxon>
    </lineage>
</organism>
<sequence>MSMSVGTEDYIKGNDSNQLRSNLESNPFSSDFKSLLDDEMPAPGGLSSEQFLTDELMLSDDLSGNPVSISSSVLEPSLSVLTDRAIIEGIESFSDVSKINPIWVEPKTELEDVGLIINSNMTDSISKGGKFEKEDISPLSFFINKSLTEIHSSAKVDSIGYTFPIKDSKLILTISSNSGEYQLLPGGEFASPELNVLKGLSTGVFDSLTYRISSGGYQQIIPVELGVVKHGNKTTFTSVDSFISTGKNNSCNPLLLMSYEASSTKNKITSVKHYNIDVANTNMGYQYHSDLYKKFFLKINFNSDGVSVYLRGDRTSIENVESLLKSEGRYLIDNVGVITTVYINGKRFK</sequence>
<feature type="compositionally biased region" description="Polar residues" evidence="1">
    <location>
        <begin position="14"/>
        <end position="23"/>
    </location>
</feature>
<comment type="caution">
    <text evidence="2">The sequence shown here is derived from an EMBL/GenBank/DDBJ whole genome shotgun (WGS) entry which is preliminary data.</text>
</comment>
<gene>
    <name evidence="2" type="ORF">K6Y31_20315</name>
</gene>
<keyword evidence="3" id="KW-1185">Reference proteome</keyword>
<evidence type="ECO:0000313" key="2">
    <source>
        <dbReference type="EMBL" id="MCE2597122.1"/>
    </source>
</evidence>
<evidence type="ECO:0000313" key="3">
    <source>
        <dbReference type="Proteomes" id="UP001201273"/>
    </source>
</evidence>
<accession>A0ABS8WFK9</accession>